<keyword evidence="2" id="KW-0808">Transferase</keyword>
<keyword evidence="3" id="KW-1185">Reference proteome</keyword>
<dbReference type="OrthoDB" id="5165900at2"/>
<dbReference type="EMBL" id="VYSA01000001">
    <property type="protein sequence ID" value="KAA9111248.1"/>
    <property type="molecule type" value="Genomic_DNA"/>
</dbReference>
<sequence>MRARLRVAWRRLRDVPLVGSAVRAADRLWWARAIAASGLVDAEYYGAQRGWADTSPARAVKDYVRRGFRAGLSLNPLFDELIAGRSLPEPDRVPALYAYLLSDRFTVRLHPWWDAPSTPVRGDRPALETVWDARADATITVRIGSITREVAVVDVRAWALEAAHEWRHGKASRSPAGEGDLVVRLLQKRDRDYSERLALAATLAPSAAVSVGMVGGEPAQWVAFDMLTRFVAGVGGRVLDARTEYGDAVGQCVPVGVDGRLCVVGPRSDLSASHVRLLLESASPGLAVSPAELAADGTILAVGSAGTGTRRPLRILNGHPSEDLERLPSEVEAPLLSGPTFAVARADWTRAGGLDAGAGTLFAVEDLSLRLAHAVPGYLFRVLTTIVSTSWAREEVFLGRRRAGGGPRYGDDRDIAARTYGLAGFDVVGWHTHRGETSPRLVWRKPTAAALRWSIRISSPPGPAGAVWGDTHFARGLSRALKRRGQTVVIDSHAARDRPTAYLDDVTLVVRGPYRIRPPRSGTRIEWIISHPDQITRAELASFDAVFAASDRWSRTASARWGLPVTPLLECTDADQFYPRGLTRTDEIVFVGTARGIARPSVVVPIAAGIPVRVYGPDWRTYIPAAAIAADSIPNSELSERYETASIVLNDQWPAMQREGFIAMRPFDVVAAGGRVISEYVEGIEAVFGDAVPVFRTPAELLDLLAQDPDDIFPDATGIRRASERIRREHSFDARADELIAAVARLREDVDGL</sequence>
<comment type="caution">
    <text evidence="2">The sequence shown here is derived from an EMBL/GenBank/DDBJ whole genome shotgun (WGS) entry which is preliminary data.</text>
</comment>
<dbReference type="GO" id="GO:0016740">
    <property type="term" value="F:transferase activity"/>
    <property type="evidence" value="ECO:0007669"/>
    <property type="project" value="UniProtKB-KW"/>
</dbReference>
<accession>A0A5J5J8Z0</accession>
<evidence type="ECO:0000313" key="3">
    <source>
        <dbReference type="Proteomes" id="UP000325827"/>
    </source>
</evidence>
<gene>
    <name evidence="2" type="ORF">F6B43_06545</name>
</gene>
<dbReference type="Pfam" id="PF13524">
    <property type="entry name" value="Glyco_trans_1_2"/>
    <property type="match status" value="1"/>
</dbReference>
<protein>
    <submittedName>
        <fullName evidence="2">Glycosyltransferase</fullName>
    </submittedName>
</protein>
<name>A0A5J5J8Z0_9MICO</name>
<reference evidence="3" key="1">
    <citation type="submission" date="2019-09" db="EMBL/GenBank/DDBJ databases">
        <title>Mumia zhuanghuii sp. nov. isolated from the intestinal contents of plateau pika (Ochotona curzoniae) in the Qinghai-Tibet plateau of China.</title>
        <authorList>
            <person name="Tian Z."/>
        </authorList>
    </citation>
    <scope>NUCLEOTIDE SEQUENCE [LARGE SCALE GENOMIC DNA]</scope>
    <source>
        <strain evidence="3">JCM 30598</strain>
    </source>
</reference>
<organism evidence="2 3">
    <name type="scientific">Microbacterium rhizomatis</name>
    <dbReference type="NCBI Taxonomy" id="1631477"/>
    <lineage>
        <taxon>Bacteria</taxon>
        <taxon>Bacillati</taxon>
        <taxon>Actinomycetota</taxon>
        <taxon>Actinomycetes</taxon>
        <taxon>Micrococcales</taxon>
        <taxon>Microbacteriaceae</taxon>
        <taxon>Microbacterium</taxon>
    </lineage>
</organism>
<dbReference type="AlphaFoldDB" id="A0A5J5J8Z0"/>
<proteinExistence type="predicted"/>
<evidence type="ECO:0000259" key="1">
    <source>
        <dbReference type="Pfam" id="PF13524"/>
    </source>
</evidence>
<dbReference type="Proteomes" id="UP000325827">
    <property type="component" value="Unassembled WGS sequence"/>
</dbReference>
<dbReference type="InterPro" id="IPR055259">
    <property type="entry name" value="YkvP/CgeB_Glyco_trans-like"/>
</dbReference>
<evidence type="ECO:0000313" key="2">
    <source>
        <dbReference type="EMBL" id="KAA9111248.1"/>
    </source>
</evidence>
<dbReference type="RefSeq" id="WP_150448017.1">
    <property type="nucleotide sequence ID" value="NZ_VYSA01000001.1"/>
</dbReference>
<feature type="domain" description="Spore protein YkvP/CgeB glycosyl transferase-like" evidence="1">
    <location>
        <begin position="608"/>
        <end position="740"/>
    </location>
</feature>